<evidence type="ECO:0000256" key="6">
    <source>
        <dbReference type="ARBA" id="ARBA00025844"/>
    </source>
</evidence>
<keyword evidence="2 8" id="KW-0699">rRNA-binding</keyword>
<comment type="similarity">
    <text evidence="1 8 9">Belongs to the universal ribosomal protein uS5 family.</text>
</comment>
<dbReference type="EMBL" id="MT631271">
    <property type="protein sequence ID" value="QNO47677.1"/>
    <property type="molecule type" value="Genomic_DNA"/>
</dbReference>
<dbReference type="InterPro" id="IPR000851">
    <property type="entry name" value="Ribosomal_uS5"/>
</dbReference>
<dbReference type="InterPro" id="IPR005711">
    <property type="entry name" value="Ribosomal_uS5_euk/arc"/>
</dbReference>
<sequence length="222" mass="24064">MQRKNTKRQGGQRGNRETKDVTADWTPQTKLGSLVRSGTITDIDSALNSGLPLREVEIIEVLLPNLEEAVLDVNMVQRMTDSGRRVKFRAVAIVGNKDGYIGFGQGKDRQAGPAIRKSIGNAKLNVTRISRGCGSWECGCSDPHSVPFRVVGQAGSVGIELKPAPKGLGIASGDTAKQVLEMAGIKDVWTRTWGHTRTTLNFAKATYDALKQTRMMRGARSG</sequence>
<dbReference type="InterPro" id="IPR014721">
    <property type="entry name" value="Ribsml_uS5_D2-typ_fold_subgr"/>
</dbReference>
<evidence type="ECO:0000256" key="2">
    <source>
        <dbReference type="ARBA" id="ARBA00022730"/>
    </source>
</evidence>
<dbReference type="PANTHER" id="PTHR13718:SF4">
    <property type="entry name" value="40S RIBOSOMAL PROTEIN S2"/>
    <property type="match status" value="1"/>
</dbReference>
<dbReference type="PROSITE" id="PS00585">
    <property type="entry name" value="RIBOSOMAL_S5"/>
    <property type="match status" value="1"/>
</dbReference>
<dbReference type="NCBIfam" id="TIGR01020">
    <property type="entry name" value="uS5_euk_arch"/>
    <property type="match status" value="1"/>
</dbReference>
<dbReference type="GO" id="GO:0019843">
    <property type="term" value="F:rRNA binding"/>
    <property type="evidence" value="ECO:0007669"/>
    <property type="project" value="UniProtKB-UniRule"/>
</dbReference>
<evidence type="ECO:0000256" key="9">
    <source>
        <dbReference type="RuleBase" id="RU003823"/>
    </source>
</evidence>
<accession>A0A7G9YI43</accession>
<feature type="region of interest" description="Disordered" evidence="10">
    <location>
        <begin position="1"/>
        <end position="23"/>
    </location>
</feature>
<evidence type="ECO:0000256" key="10">
    <source>
        <dbReference type="SAM" id="MobiDB-lite"/>
    </source>
</evidence>
<gene>
    <name evidence="8 12" type="primary">rps5</name>
    <name evidence="12" type="ORF">FJIOJMEM_00003</name>
</gene>
<dbReference type="InterPro" id="IPR005324">
    <property type="entry name" value="Ribosomal_uS5_C"/>
</dbReference>
<keyword evidence="4 8" id="KW-0689">Ribosomal protein</keyword>
<dbReference type="PROSITE" id="PS50881">
    <property type="entry name" value="S5_DSRBD"/>
    <property type="match status" value="1"/>
</dbReference>
<dbReference type="InterPro" id="IPR018192">
    <property type="entry name" value="Ribosomal_uS5_N_CS"/>
</dbReference>
<dbReference type="Gene3D" id="3.30.230.10">
    <property type="match status" value="1"/>
</dbReference>
<evidence type="ECO:0000256" key="5">
    <source>
        <dbReference type="ARBA" id="ARBA00023274"/>
    </source>
</evidence>
<reference evidence="12" key="1">
    <citation type="submission" date="2020-06" db="EMBL/GenBank/DDBJ databases">
        <title>Unique genomic features of the anaerobic methanotrophic archaea.</title>
        <authorList>
            <person name="Chadwick G.L."/>
            <person name="Skennerton C.T."/>
            <person name="Laso-Perez R."/>
            <person name="Leu A.O."/>
            <person name="Speth D.R."/>
            <person name="Yu H."/>
            <person name="Morgan-Lang C."/>
            <person name="Hatzenpichler R."/>
            <person name="Goudeau D."/>
            <person name="Malmstrom R."/>
            <person name="Brazelton W.J."/>
            <person name="Woyke T."/>
            <person name="Hallam S.J."/>
            <person name="Tyson G.W."/>
            <person name="Wegener G."/>
            <person name="Boetius A."/>
            <person name="Orphan V."/>
        </authorList>
    </citation>
    <scope>NUCLEOTIDE SEQUENCE</scope>
</reference>
<dbReference type="GO" id="GO:0006412">
    <property type="term" value="P:translation"/>
    <property type="evidence" value="ECO:0007669"/>
    <property type="project" value="UniProtKB-UniRule"/>
</dbReference>
<feature type="domain" description="S5 DRBM" evidence="11">
    <location>
        <begin position="66"/>
        <end position="129"/>
    </location>
</feature>
<organism evidence="12">
    <name type="scientific">Candidatus Methanogaster sp. ANME-2c ERB4</name>
    <dbReference type="NCBI Taxonomy" id="2759911"/>
    <lineage>
        <taxon>Archaea</taxon>
        <taxon>Methanobacteriati</taxon>
        <taxon>Methanobacteriota</taxon>
        <taxon>Stenosarchaea group</taxon>
        <taxon>Methanomicrobia</taxon>
        <taxon>Methanosarcinales</taxon>
        <taxon>ANME-2 cluster</taxon>
        <taxon>Candidatus Methanogasteraceae</taxon>
        <taxon>Candidatus Methanogaster</taxon>
    </lineage>
</organism>
<evidence type="ECO:0000259" key="11">
    <source>
        <dbReference type="PROSITE" id="PS50881"/>
    </source>
</evidence>
<proteinExistence type="inferred from homology"/>
<keyword evidence="5 8" id="KW-0687">Ribonucleoprotein</keyword>
<evidence type="ECO:0000256" key="4">
    <source>
        <dbReference type="ARBA" id="ARBA00022980"/>
    </source>
</evidence>
<name>A0A7G9YI43_9EURY</name>
<keyword evidence="3 8" id="KW-0694">RNA-binding</keyword>
<dbReference type="GO" id="GO:0003735">
    <property type="term" value="F:structural constituent of ribosome"/>
    <property type="evidence" value="ECO:0007669"/>
    <property type="project" value="UniProtKB-UniRule"/>
</dbReference>
<protein>
    <recommendedName>
        <fullName evidence="7 8">Small ribosomal subunit protein uS5</fullName>
    </recommendedName>
</protein>
<evidence type="ECO:0000256" key="7">
    <source>
        <dbReference type="ARBA" id="ARBA00035255"/>
    </source>
</evidence>
<comment type="subunit">
    <text evidence="6 8">Part of the 30S ribosomal subunit. Contacts protein S4.</text>
</comment>
<dbReference type="InterPro" id="IPR047866">
    <property type="entry name" value="Ribosomal_uS5_arc"/>
</dbReference>
<dbReference type="NCBIfam" id="NF003125">
    <property type="entry name" value="PRK04044.1"/>
    <property type="match status" value="1"/>
</dbReference>
<dbReference type="GO" id="GO:0022627">
    <property type="term" value="C:cytosolic small ribosomal subunit"/>
    <property type="evidence" value="ECO:0007669"/>
    <property type="project" value="TreeGrafter"/>
</dbReference>
<comment type="domain">
    <text evidence="8">The N-terminal domain interacts with the head of the 30S subunit; the C-terminal domain interacts with the body and contacts protein S4. The interaction surface between S4 and S5 is involved in control of translational fidelity.</text>
</comment>
<dbReference type="SUPFAM" id="SSF54768">
    <property type="entry name" value="dsRNA-binding domain-like"/>
    <property type="match status" value="1"/>
</dbReference>
<dbReference type="FunFam" id="3.30.230.10:FF:000004">
    <property type="entry name" value="40S ribosomal protein S2"/>
    <property type="match status" value="1"/>
</dbReference>
<comment type="function">
    <text evidence="8">With S4 and S12 plays an important role in translational accuracy.</text>
</comment>
<dbReference type="SUPFAM" id="SSF54211">
    <property type="entry name" value="Ribosomal protein S5 domain 2-like"/>
    <property type="match status" value="1"/>
</dbReference>
<dbReference type="Pfam" id="PF00333">
    <property type="entry name" value="Ribosomal_S5"/>
    <property type="match status" value="1"/>
</dbReference>
<dbReference type="Pfam" id="PF03719">
    <property type="entry name" value="Ribosomal_S5_C"/>
    <property type="match status" value="1"/>
</dbReference>
<dbReference type="PANTHER" id="PTHR13718">
    <property type="entry name" value="RIBOSOMAL S SUBUNIT"/>
    <property type="match status" value="1"/>
</dbReference>
<dbReference type="InterPro" id="IPR020568">
    <property type="entry name" value="Ribosomal_Su5_D2-typ_SF"/>
</dbReference>
<evidence type="ECO:0000256" key="1">
    <source>
        <dbReference type="ARBA" id="ARBA00008945"/>
    </source>
</evidence>
<dbReference type="HAMAP" id="MF_01307_A">
    <property type="entry name" value="Ribosomal_uS5_A"/>
    <property type="match status" value="1"/>
</dbReference>
<dbReference type="InterPro" id="IPR013810">
    <property type="entry name" value="Ribosomal_uS5_N"/>
</dbReference>
<evidence type="ECO:0000256" key="8">
    <source>
        <dbReference type="HAMAP-Rule" id="MF_01307"/>
    </source>
</evidence>
<dbReference type="AlphaFoldDB" id="A0A7G9YI43"/>
<evidence type="ECO:0000256" key="3">
    <source>
        <dbReference type="ARBA" id="ARBA00022884"/>
    </source>
</evidence>
<evidence type="ECO:0000313" key="12">
    <source>
        <dbReference type="EMBL" id="QNO47677.1"/>
    </source>
</evidence>
<dbReference type="Gene3D" id="3.30.160.20">
    <property type="match status" value="1"/>
</dbReference>